<name>A0A286EFT0_9NEIS</name>
<reference evidence="2 3" key="1">
    <citation type="submission" date="2017-09" db="EMBL/GenBank/DDBJ databases">
        <authorList>
            <person name="Ehlers B."/>
            <person name="Leendertz F.H."/>
        </authorList>
    </citation>
    <scope>NUCLEOTIDE SEQUENCE [LARGE SCALE GENOMIC DNA]</scope>
    <source>
        <strain evidence="2 3">DSM 16848</strain>
    </source>
</reference>
<sequence>MFIKKHMGILCASLLLAMSNVQAAPQQAASETVVSSTSSQEQVLDALFKKAVQGKTTIELGNEATLSLPENMVFFAKK</sequence>
<gene>
    <name evidence="2" type="ORF">SAMN02746062_01837</name>
</gene>
<feature type="chain" id="PRO_5012854911" evidence="1">
    <location>
        <begin position="24"/>
        <end position="78"/>
    </location>
</feature>
<evidence type="ECO:0000256" key="1">
    <source>
        <dbReference type="SAM" id="SignalP"/>
    </source>
</evidence>
<evidence type="ECO:0000313" key="3">
    <source>
        <dbReference type="Proteomes" id="UP000219669"/>
    </source>
</evidence>
<organism evidence="2 3">
    <name type="scientific">Alysiella filiformis DSM 16848</name>
    <dbReference type="NCBI Taxonomy" id="1120981"/>
    <lineage>
        <taxon>Bacteria</taxon>
        <taxon>Pseudomonadati</taxon>
        <taxon>Pseudomonadota</taxon>
        <taxon>Betaproteobacteria</taxon>
        <taxon>Neisseriales</taxon>
        <taxon>Neisseriaceae</taxon>
        <taxon>Alysiella</taxon>
    </lineage>
</organism>
<protein>
    <submittedName>
        <fullName evidence="2">Uncharacterized protein</fullName>
    </submittedName>
</protein>
<keyword evidence="3" id="KW-1185">Reference proteome</keyword>
<feature type="signal peptide" evidence="1">
    <location>
        <begin position="1"/>
        <end position="23"/>
    </location>
</feature>
<accession>A0A286EFT0</accession>
<evidence type="ECO:0000313" key="2">
    <source>
        <dbReference type="EMBL" id="SOD69785.1"/>
    </source>
</evidence>
<dbReference type="EMBL" id="OCNF01000018">
    <property type="protein sequence ID" value="SOD69785.1"/>
    <property type="molecule type" value="Genomic_DNA"/>
</dbReference>
<dbReference type="AlphaFoldDB" id="A0A286EFT0"/>
<proteinExistence type="predicted"/>
<keyword evidence="1" id="KW-0732">Signal</keyword>
<dbReference type="RefSeq" id="WP_097114819.1">
    <property type="nucleotide sequence ID" value="NZ_CP083931.1"/>
</dbReference>
<dbReference type="Proteomes" id="UP000219669">
    <property type="component" value="Unassembled WGS sequence"/>
</dbReference>